<sequence>MTRKEDFSCTSFPWVVQEGKIKFPELTTCVFKVFCKLFYFRNTNTTTNKKKQHDQQLVIFMNETAIKQKLMVEWRMQKVK</sequence>
<dbReference type="EMBL" id="CVRI01000047">
    <property type="protein sequence ID" value="CRK97562.1"/>
    <property type="molecule type" value="Genomic_DNA"/>
</dbReference>
<dbReference type="AlphaFoldDB" id="A0A1J1ICT2"/>
<evidence type="ECO:0000313" key="2">
    <source>
        <dbReference type="Proteomes" id="UP000183832"/>
    </source>
</evidence>
<proteinExistence type="predicted"/>
<name>A0A1J1ICT2_9DIPT</name>
<organism evidence="1 2">
    <name type="scientific">Clunio marinus</name>
    <dbReference type="NCBI Taxonomy" id="568069"/>
    <lineage>
        <taxon>Eukaryota</taxon>
        <taxon>Metazoa</taxon>
        <taxon>Ecdysozoa</taxon>
        <taxon>Arthropoda</taxon>
        <taxon>Hexapoda</taxon>
        <taxon>Insecta</taxon>
        <taxon>Pterygota</taxon>
        <taxon>Neoptera</taxon>
        <taxon>Endopterygota</taxon>
        <taxon>Diptera</taxon>
        <taxon>Nematocera</taxon>
        <taxon>Chironomoidea</taxon>
        <taxon>Chironomidae</taxon>
        <taxon>Clunio</taxon>
    </lineage>
</organism>
<reference evidence="1 2" key="1">
    <citation type="submission" date="2015-04" db="EMBL/GenBank/DDBJ databases">
        <authorList>
            <person name="Syromyatnikov M.Y."/>
            <person name="Popov V.N."/>
        </authorList>
    </citation>
    <scope>NUCLEOTIDE SEQUENCE [LARGE SCALE GENOMIC DNA]</scope>
</reference>
<gene>
    <name evidence="1" type="ORF">CLUMA_CG010948</name>
</gene>
<keyword evidence="2" id="KW-1185">Reference proteome</keyword>
<evidence type="ECO:0000313" key="1">
    <source>
        <dbReference type="EMBL" id="CRK97562.1"/>
    </source>
</evidence>
<accession>A0A1J1ICT2</accession>
<protein>
    <submittedName>
        <fullName evidence="1">CLUMA_CG010948, isoform A</fullName>
    </submittedName>
</protein>
<dbReference type="Proteomes" id="UP000183832">
    <property type="component" value="Unassembled WGS sequence"/>
</dbReference>